<dbReference type="Proteomes" id="UP001227317">
    <property type="component" value="Unassembled WGS sequence"/>
</dbReference>
<gene>
    <name evidence="1" type="ORF">QSG27_20635</name>
</gene>
<name>A0ABU0WLL1_9PROT</name>
<comment type="caution">
    <text evidence="1">The sequence shown here is derived from an EMBL/GenBank/DDBJ whole genome shotgun (WGS) entry which is preliminary data.</text>
</comment>
<proteinExistence type="predicted"/>
<accession>A0ABU0WLL1</accession>
<evidence type="ECO:0000313" key="1">
    <source>
        <dbReference type="EMBL" id="MDQ2105120.1"/>
    </source>
</evidence>
<evidence type="ECO:0000313" key="2">
    <source>
        <dbReference type="Proteomes" id="UP001227317"/>
    </source>
</evidence>
<reference evidence="1 2" key="1">
    <citation type="submission" date="2023-06" db="EMBL/GenBank/DDBJ databases">
        <title>Azospirillum isscasensis sp.nov, a bacterium isolated from rhizosphere soil of rice.</title>
        <authorList>
            <person name="Wang H."/>
        </authorList>
    </citation>
    <scope>NUCLEOTIDE SEQUENCE [LARGE SCALE GENOMIC DNA]</scope>
    <source>
        <strain evidence="1 2">C340-1</strain>
    </source>
</reference>
<dbReference type="RefSeq" id="WP_306709430.1">
    <property type="nucleotide sequence ID" value="NZ_JAUJFI010000122.1"/>
</dbReference>
<organism evidence="1 2">
    <name type="scientific">Azospirillum isscasi</name>
    <dbReference type="NCBI Taxonomy" id="3053926"/>
    <lineage>
        <taxon>Bacteria</taxon>
        <taxon>Pseudomonadati</taxon>
        <taxon>Pseudomonadota</taxon>
        <taxon>Alphaproteobacteria</taxon>
        <taxon>Rhodospirillales</taxon>
        <taxon>Azospirillaceae</taxon>
        <taxon>Azospirillum</taxon>
    </lineage>
</organism>
<protein>
    <submittedName>
        <fullName evidence="1">Uncharacterized protein</fullName>
    </submittedName>
</protein>
<dbReference type="EMBL" id="JAUJFI010000122">
    <property type="protein sequence ID" value="MDQ2105120.1"/>
    <property type="molecule type" value="Genomic_DNA"/>
</dbReference>
<keyword evidence="2" id="KW-1185">Reference proteome</keyword>
<sequence>MAGKAASGSKKKAVMAETEAAYQAVETSVALYEATAETARSQLYLALDALFTFGESQRTRTVGADNRKEPVLKGFVESRDVRWGKVAQENPYHALVKIAFPKAGEASRSQYSRVLHFAHDVLEKGASFSTWLNGFDGKLEGAYLAAVKHFTEPSKRDLKEAMRSHRLDRARERLSRHSVSAPFALTAPLNLQDGYVVALVRVDGGTQAQIVEFVEQDQQRIEDTLLRFAEDVEAEIAVLMDRSLFALFRAVDLLDGIVPPGKVAGKRRIVIANSTTDCRVFTATSDYVGPWAELVLTAPLPHLTPGTLYALLEPDAARFREQFRMDGEWSLLPPTTGTSNCRLTSSAANTDEVSLAPLALDGRTSLYVGSPPAQRARPFALRYQSMVDFVDAYQTLKAGLLKPSNGPAASKGPGKGRPRLTMGLEWQSGIIRGAPLGVLGVAFDLFSMADDPQLPKDRYLGLRDFNRLCEAVIPYGVDLQGWLVDSAEGVSHAALLLRHDFDGNPFQALLPLHISTDLVYAETAKSLECPV</sequence>